<keyword evidence="4" id="KW-1185">Reference proteome</keyword>
<protein>
    <recommendedName>
        <fullName evidence="5">PRC-barrel domain-containing protein</fullName>
    </recommendedName>
</protein>
<dbReference type="EMBL" id="JACEIB010000002">
    <property type="protein sequence ID" value="MBA2933280.1"/>
    <property type="molecule type" value="Genomic_DNA"/>
</dbReference>
<feature type="compositionally biased region" description="Low complexity" evidence="1">
    <location>
        <begin position="34"/>
        <end position="53"/>
    </location>
</feature>
<feature type="region of interest" description="Disordered" evidence="1">
    <location>
        <begin position="26"/>
        <end position="53"/>
    </location>
</feature>
<feature type="chain" id="PRO_5032590224" description="PRC-barrel domain-containing protein" evidence="2">
    <location>
        <begin position="23"/>
        <end position="219"/>
    </location>
</feature>
<evidence type="ECO:0000313" key="3">
    <source>
        <dbReference type="EMBL" id="MBA2933280.1"/>
    </source>
</evidence>
<evidence type="ECO:0008006" key="5">
    <source>
        <dbReference type="Google" id="ProtNLM"/>
    </source>
</evidence>
<name>A0A838L2X1_9SPHN</name>
<proteinExistence type="predicted"/>
<feature type="signal peptide" evidence="2">
    <location>
        <begin position="1"/>
        <end position="22"/>
    </location>
</feature>
<accession>A0A838L2X1</accession>
<keyword evidence="2" id="KW-0732">Signal</keyword>
<organism evidence="3 4">
    <name type="scientific">Sphingomonas chungangi</name>
    <dbReference type="NCBI Taxonomy" id="2683589"/>
    <lineage>
        <taxon>Bacteria</taxon>
        <taxon>Pseudomonadati</taxon>
        <taxon>Pseudomonadota</taxon>
        <taxon>Alphaproteobacteria</taxon>
        <taxon>Sphingomonadales</taxon>
        <taxon>Sphingomonadaceae</taxon>
        <taxon>Sphingomonas</taxon>
    </lineage>
</organism>
<dbReference type="Proteomes" id="UP000570166">
    <property type="component" value="Unassembled WGS sequence"/>
</dbReference>
<gene>
    <name evidence="3" type="ORF">HZF05_04150</name>
</gene>
<evidence type="ECO:0000256" key="1">
    <source>
        <dbReference type="SAM" id="MobiDB-lite"/>
    </source>
</evidence>
<dbReference type="RefSeq" id="WP_181638792.1">
    <property type="nucleotide sequence ID" value="NZ_JACEIB010000002.1"/>
</dbReference>
<reference evidence="3 4" key="1">
    <citation type="submission" date="2020-07" db="EMBL/GenBank/DDBJ databases">
        <authorList>
            <person name="Sun Q."/>
        </authorList>
    </citation>
    <scope>NUCLEOTIDE SEQUENCE [LARGE SCALE GENOMIC DNA]</scope>
    <source>
        <strain evidence="3 4">CGMCC 1.13654</strain>
    </source>
</reference>
<evidence type="ECO:0000313" key="4">
    <source>
        <dbReference type="Proteomes" id="UP000570166"/>
    </source>
</evidence>
<sequence>MKLIKTGLFVGASAMIPAMALAQATPAATPPAGPASSATPAAGPAGAATPTPAASGTLAAGAKVLDTSGGSVGTIDSIDGDYAVLATSKSKVRLPKTSFAMGPNGPVIAMTAAQIDAAAAQAAAPAQTAAATTAATPAKPTVAQGAAVADMQGGSVGTVAAVDGQFATVQLASGTKVRLPVTAFAAGDNGGLKIAMTAQQLGAAAGASKPASGAGGAGK</sequence>
<evidence type="ECO:0000256" key="2">
    <source>
        <dbReference type="SAM" id="SignalP"/>
    </source>
</evidence>
<comment type="caution">
    <text evidence="3">The sequence shown here is derived from an EMBL/GenBank/DDBJ whole genome shotgun (WGS) entry which is preliminary data.</text>
</comment>
<dbReference type="AlphaFoldDB" id="A0A838L2X1"/>